<evidence type="ECO:0000313" key="1">
    <source>
        <dbReference type="EMBL" id="KAE8412790.1"/>
    </source>
</evidence>
<dbReference type="EMBL" id="ML735823">
    <property type="protein sequence ID" value="KAE8412790.1"/>
    <property type="molecule type" value="Genomic_DNA"/>
</dbReference>
<dbReference type="Proteomes" id="UP000325395">
    <property type="component" value="Unassembled WGS sequence"/>
</dbReference>
<evidence type="ECO:0000313" key="2">
    <source>
        <dbReference type="Proteomes" id="UP000325395"/>
    </source>
</evidence>
<reference evidence="1 2" key="1">
    <citation type="submission" date="2019-04" db="EMBL/GenBank/DDBJ databases">
        <authorList>
            <consortium name="DOE Joint Genome Institute"/>
            <person name="Mondo S."/>
            <person name="Kjaerbolling I."/>
            <person name="Vesth T."/>
            <person name="Frisvad J.C."/>
            <person name="Nybo J.L."/>
            <person name="Theobald S."/>
            <person name="Kildgaard S."/>
            <person name="Isbrandt T."/>
            <person name="Kuo A."/>
            <person name="Sato A."/>
            <person name="Lyhne E.K."/>
            <person name="Kogle M.E."/>
            <person name="Wiebenga A."/>
            <person name="Kun R.S."/>
            <person name="Lubbers R.J."/>
            <person name="Makela M.R."/>
            <person name="Barry K."/>
            <person name="Chovatia M."/>
            <person name="Clum A."/>
            <person name="Daum C."/>
            <person name="Haridas S."/>
            <person name="He G."/>
            <person name="LaButti K."/>
            <person name="Lipzen A."/>
            <person name="Riley R."/>
            <person name="Salamov A."/>
            <person name="Simmons B.A."/>
            <person name="Magnuson J.K."/>
            <person name="Henrissat B."/>
            <person name="Mortensen U.H."/>
            <person name="Larsen T.O."/>
            <person name="Devries R.P."/>
            <person name="Grigoriev I.V."/>
            <person name="Machida M."/>
            <person name="Baker S.E."/>
            <person name="Andersen M.R."/>
            <person name="Cantor M.N."/>
            <person name="Hua S.X."/>
        </authorList>
    </citation>
    <scope>NUCLEOTIDE SEQUENCE [LARGE SCALE GENOMIC DNA]</scope>
    <source>
        <strain evidence="1 2">CBS 117616</strain>
    </source>
</reference>
<accession>A0ABQ6W703</accession>
<gene>
    <name evidence="1" type="ORF">BDV36DRAFT_270311</name>
</gene>
<name>A0ABQ6W703_9EURO</name>
<organism evidence="1 2">
    <name type="scientific">Aspergillus pseudocaelatus</name>
    <dbReference type="NCBI Taxonomy" id="1825620"/>
    <lineage>
        <taxon>Eukaryota</taxon>
        <taxon>Fungi</taxon>
        <taxon>Dikarya</taxon>
        <taxon>Ascomycota</taxon>
        <taxon>Pezizomycotina</taxon>
        <taxon>Eurotiomycetes</taxon>
        <taxon>Eurotiomycetidae</taxon>
        <taxon>Eurotiales</taxon>
        <taxon>Aspergillaceae</taxon>
        <taxon>Aspergillus</taxon>
        <taxon>Aspergillus subgen. Circumdati</taxon>
    </lineage>
</organism>
<keyword evidence="2" id="KW-1185">Reference proteome</keyword>
<sequence>MRKGTPGINLEQLLGLSSFNNYKDGVAVMNHEIMTKSLQLELLHSSHAVKRPDVLPY</sequence>
<protein>
    <submittedName>
        <fullName evidence="1">Uncharacterized protein</fullName>
    </submittedName>
</protein>
<proteinExistence type="predicted"/>